<dbReference type="RefSeq" id="XP_007748190.1">
    <property type="nucleotide sequence ID" value="XM_007750000.1"/>
</dbReference>
<proteinExistence type="predicted"/>
<dbReference type="Gene3D" id="1.20.1050.10">
    <property type="match status" value="1"/>
</dbReference>
<dbReference type="AlphaFoldDB" id="W9WHN8"/>
<name>W9WHN8_9EURO</name>
<dbReference type="EMBL" id="AMGX01000016">
    <property type="protein sequence ID" value="EXJ67408.1"/>
    <property type="molecule type" value="Genomic_DNA"/>
</dbReference>
<dbReference type="STRING" id="1182543.W9WHN8"/>
<dbReference type="PROSITE" id="PS50405">
    <property type="entry name" value="GST_CTER"/>
    <property type="match status" value="1"/>
</dbReference>
<evidence type="ECO:0000313" key="3">
    <source>
        <dbReference type="EMBL" id="EXJ67408.1"/>
    </source>
</evidence>
<evidence type="ECO:0000259" key="2">
    <source>
        <dbReference type="PROSITE" id="PS50405"/>
    </source>
</evidence>
<dbReference type="InterPro" id="IPR036282">
    <property type="entry name" value="Glutathione-S-Trfase_C_sf"/>
</dbReference>
<dbReference type="InterPro" id="IPR058268">
    <property type="entry name" value="DUF7962"/>
</dbReference>
<evidence type="ECO:0000256" key="1">
    <source>
        <dbReference type="SAM" id="MobiDB-lite"/>
    </source>
</evidence>
<gene>
    <name evidence="3" type="ORF">A1O5_09421</name>
</gene>
<dbReference type="HOGENOM" id="CLU_1421295_0_0_1"/>
<dbReference type="CDD" id="cd00299">
    <property type="entry name" value="GST_C_family"/>
    <property type="match status" value="1"/>
</dbReference>
<dbReference type="GeneID" id="19194117"/>
<organism evidence="3 4">
    <name type="scientific">Cladophialophora psammophila CBS 110553</name>
    <dbReference type="NCBI Taxonomy" id="1182543"/>
    <lineage>
        <taxon>Eukaryota</taxon>
        <taxon>Fungi</taxon>
        <taxon>Dikarya</taxon>
        <taxon>Ascomycota</taxon>
        <taxon>Pezizomycotina</taxon>
        <taxon>Eurotiomycetes</taxon>
        <taxon>Chaetothyriomycetidae</taxon>
        <taxon>Chaetothyriales</taxon>
        <taxon>Herpotrichiellaceae</taxon>
        <taxon>Cladophialophora</taxon>
    </lineage>
</organism>
<keyword evidence="4" id="KW-1185">Reference proteome</keyword>
<reference evidence="3 4" key="1">
    <citation type="submission" date="2013-03" db="EMBL/GenBank/DDBJ databases">
        <title>The Genome Sequence of Cladophialophora psammophila CBS 110553.</title>
        <authorList>
            <consortium name="The Broad Institute Genomics Platform"/>
            <person name="Cuomo C."/>
            <person name="de Hoog S."/>
            <person name="Gorbushina A."/>
            <person name="Walker B."/>
            <person name="Young S.K."/>
            <person name="Zeng Q."/>
            <person name="Gargeya S."/>
            <person name="Fitzgerald M."/>
            <person name="Haas B."/>
            <person name="Abouelleil A."/>
            <person name="Allen A.W."/>
            <person name="Alvarado L."/>
            <person name="Arachchi H.M."/>
            <person name="Berlin A.M."/>
            <person name="Chapman S.B."/>
            <person name="Gainer-Dewar J."/>
            <person name="Goldberg J."/>
            <person name="Griggs A."/>
            <person name="Gujja S."/>
            <person name="Hansen M."/>
            <person name="Howarth C."/>
            <person name="Imamovic A."/>
            <person name="Ireland A."/>
            <person name="Larimer J."/>
            <person name="McCowan C."/>
            <person name="Murphy C."/>
            <person name="Pearson M."/>
            <person name="Poon T.W."/>
            <person name="Priest M."/>
            <person name="Roberts A."/>
            <person name="Saif S."/>
            <person name="Shea T."/>
            <person name="Sisk P."/>
            <person name="Sykes S."/>
            <person name="Wortman J."/>
            <person name="Nusbaum C."/>
            <person name="Birren B."/>
        </authorList>
    </citation>
    <scope>NUCLEOTIDE SEQUENCE [LARGE SCALE GENOMIC DNA]</scope>
    <source>
        <strain evidence="3 4">CBS 110553</strain>
    </source>
</reference>
<feature type="compositionally biased region" description="Basic and acidic residues" evidence="1">
    <location>
        <begin position="104"/>
        <end position="115"/>
    </location>
</feature>
<dbReference type="SUPFAM" id="SSF47616">
    <property type="entry name" value="GST C-terminal domain-like"/>
    <property type="match status" value="1"/>
</dbReference>
<dbReference type="Proteomes" id="UP000019471">
    <property type="component" value="Unassembled WGS sequence"/>
</dbReference>
<accession>W9WHN8</accession>
<dbReference type="Pfam" id="PF25907">
    <property type="entry name" value="DUF7962"/>
    <property type="match status" value="1"/>
</dbReference>
<feature type="domain" description="GST C-terminal" evidence="2">
    <location>
        <begin position="1"/>
        <end position="120"/>
    </location>
</feature>
<feature type="region of interest" description="Disordered" evidence="1">
    <location>
        <begin position="104"/>
        <end position="129"/>
    </location>
</feature>
<evidence type="ECO:0000313" key="4">
    <source>
        <dbReference type="Proteomes" id="UP000019471"/>
    </source>
</evidence>
<protein>
    <recommendedName>
        <fullName evidence="2">GST C-terminal domain-containing protein</fullName>
    </recommendedName>
</protein>
<dbReference type="InterPro" id="IPR010987">
    <property type="entry name" value="Glutathione-S-Trfase_C-like"/>
</dbReference>
<dbReference type="OrthoDB" id="202840at2759"/>
<sequence length="191" mass="21511">MSTEFLKDREELFSIFNRPDFQALRPSAPPELRQMLDGVENDFLTLGSWIGGDTCSIADIHAGWMIKMVLQTLDVQCEPSFSEKDFPEVHAWINRLPIQTAEKDAEKISAEDTKQKNSSSEYAAKDIGVDHSDPTGLQAGMYVSVGTTDDAKPGRPQEGKLVRLSRREMVIELGNGHRMRFPWLGFVLKRV</sequence>
<comment type="caution">
    <text evidence="3">The sequence shown here is derived from an EMBL/GenBank/DDBJ whole genome shotgun (WGS) entry which is preliminary data.</text>
</comment>